<dbReference type="Pfam" id="PF01028">
    <property type="entry name" value="Topoisom_I"/>
    <property type="match status" value="1"/>
</dbReference>
<dbReference type="InterPro" id="IPR001631">
    <property type="entry name" value="TopoI"/>
</dbReference>
<accession>A0A419SB81</accession>
<keyword evidence="4" id="KW-0799">Topoisomerase</keyword>
<dbReference type="Gene3D" id="1.10.132.120">
    <property type="match status" value="1"/>
</dbReference>
<dbReference type="InterPro" id="IPR035447">
    <property type="entry name" value="DNA_topo_I_N_sf"/>
</dbReference>
<organism evidence="9 10">
    <name type="scientific">Pelobium manganitolerans</name>
    <dbReference type="NCBI Taxonomy" id="1842495"/>
    <lineage>
        <taxon>Bacteria</taxon>
        <taxon>Pseudomonadati</taxon>
        <taxon>Bacteroidota</taxon>
        <taxon>Sphingobacteriia</taxon>
        <taxon>Sphingobacteriales</taxon>
        <taxon>Sphingobacteriaceae</taxon>
        <taxon>Pelobium</taxon>
    </lineage>
</organism>
<name>A0A419SB81_9SPHI</name>
<evidence type="ECO:0000259" key="8">
    <source>
        <dbReference type="Pfam" id="PF21338"/>
    </source>
</evidence>
<comment type="caution">
    <text evidence="9">The sequence shown here is derived from an EMBL/GenBank/DDBJ whole genome shotgun (WGS) entry which is preliminary data.</text>
</comment>
<dbReference type="AlphaFoldDB" id="A0A419SB81"/>
<dbReference type="EC" id="5.6.2.1" evidence="3"/>
<evidence type="ECO:0000256" key="6">
    <source>
        <dbReference type="ARBA" id="ARBA00023235"/>
    </source>
</evidence>
<evidence type="ECO:0000259" key="7">
    <source>
        <dbReference type="Pfam" id="PF01028"/>
    </source>
</evidence>
<dbReference type="InterPro" id="IPR049331">
    <property type="entry name" value="Top1B_N_bact"/>
</dbReference>
<feature type="domain" description="DNA topoisomerase IB N-terminal" evidence="8">
    <location>
        <begin position="42"/>
        <end position="90"/>
    </location>
</feature>
<dbReference type="Gene3D" id="3.90.15.10">
    <property type="entry name" value="Topoisomerase I, Chain A, domain 3"/>
    <property type="match status" value="1"/>
</dbReference>
<dbReference type="PRINTS" id="PR00416">
    <property type="entry name" value="EUTPISMRASEI"/>
</dbReference>
<evidence type="ECO:0000256" key="4">
    <source>
        <dbReference type="ARBA" id="ARBA00023029"/>
    </source>
</evidence>
<dbReference type="SUPFAM" id="SSF55869">
    <property type="entry name" value="DNA topoisomerase I domain"/>
    <property type="match status" value="1"/>
</dbReference>
<dbReference type="InterPro" id="IPR014711">
    <property type="entry name" value="TopoI_cat_a-hlx-sub_euk"/>
</dbReference>
<dbReference type="RefSeq" id="WP_120180000.1">
    <property type="nucleotide sequence ID" value="NZ_MBTA01000001.1"/>
</dbReference>
<feature type="domain" description="DNA topoisomerase I catalytic core eukaryotic-type" evidence="7">
    <location>
        <begin position="105"/>
        <end position="328"/>
    </location>
</feature>
<reference evidence="9 10" key="1">
    <citation type="submission" date="2016-07" db="EMBL/GenBank/DDBJ databases">
        <title>Genome of Pelobium manganitolerans.</title>
        <authorList>
            <person name="Wu S."/>
            <person name="Wang G."/>
        </authorList>
    </citation>
    <scope>NUCLEOTIDE SEQUENCE [LARGE SCALE GENOMIC DNA]</scope>
    <source>
        <strain evidence="9 10">YS-25</strain>
    </source>
</reference>
<dbReference type="SUPFAM" id="SSF56349">
    <property type="entry name" value="DNA breaking-rejoining enzymes"/>
    <property type="match status" value="1"/>
</dbReference>
<evidence type="ECO:0000256" key="2">
    <source>
        <dbReference type="ARBA" id="ARBA00006645"/>
    </source>
</evidence>
<evidence type="ECO:0000256" key="1">
    <source>
        <dbReference type="ARBA" id="ARBA00000213"/>
    </source>
</evidence>
<dbReference type="PROSITE" id="PS52038">
    <property type="entry name" value="TOPO_IB_2"/>
    <property type="match status" value="1"/>
</dbReference>
<dbReference type="InterPro" id="IPR011010">
    <property type="entry name" value="DNA_brk_join_enz"/>
</dbReference>
<dbReference type="EMBL" id="MBTA01000001">
    <property type="protein sequence ID" value="RKD20084.1"/>
    <property type="molecule type" value="Genomic_DNA"/>
</dbReference>
<dbReference type="GO" id="GO:0006265">
    <property type="term" value="P:DNA topological change"/>
    <property type="evidence" value="ECO:0007669"/>
    <property type="project" value="InterPro"/>
</dbReference>
<protein>
    <recommendedName>
        <fullName evidence="3">DNA topoisomerase</fullName>
        <ecNumber evidence="3">5.6.2.1</ecNumber>
    </recommendedName>
</protein>
<dbReference type="GO" id="GO:0003917">
    <property type="term" value="F:DNA topoisomerase type I (single strand cut, ATP-independent) activity"/>
    <property type="evidence" value="ECO:0007669"/>
    <property type="project" value="UniProtKB-EC"/>
</dbReference>
<gene>
    <name evidence="9" type="ORF">BCY91_00190</name>
</gene>
<dbReference type="GO" id="GO:0003677">
    <property type="term" value="F:DNA binding"/>
    <property type="evidence" value="ECO:0007669"/>
    <property type="project" value="UniProtKB-KW"/>
</dbReference>
<evidence type="ECO:0000256" key="5">
    <source>
        <dbReference type="ARBA" id="ARBA00023125"/>
    </source>
</evidence>
<comment type="similarity">
    <text evidence="2">Belongs to the type IB topoisomerase family.</text>
</comment>
<comment type="catalytic activity">
    <reaction evidence="1">
        <text>ATP-independent breakage of single-stranded DNA, followed by passage and rejoining.</text>
        <dbReference type="EC" id="5.6.2.1"/>
    </reaction>
</comment>
<dbReference type="OrthoDB" id="9778962at2"/>
<dbReference type="Proteomes" id="UP000283433">
    <property type="component" value="Unassembled WGS sequence"/>
</dbReference>
<evidence type="ECO:0000256" key="3">
    <source>
        <dbReference type="ARBA" id="ARBA00012891"/>
    </source>
</evidence>
<dbReference type="Gene3D" id="3.30.66.10">
    <property type="entry name" value="DNA topoisomerase I domain"/>
    <property type="match status" value="1"/>
</dbReference>
<dbReference type="InterPro" id="IPR013500">
    <property type="entry name" value="TopoI_cat_euk"/>
</dbReference>
<dbReference type="Pfam" id="PF21338">
    <property type="entry name" value="Top1B_N_bact"/>
    <property type="match status" value="1"/>
</dbReference>
<proteinExistence type="inferred from homology"/>
<evidence type="ECO:0000313" key="10">
    <source>
        <dbReference type="Proteomes" id="UP000283433"/>
    </source>
</evidence>
<evidence type="ECO:0000313" key="9">
    <source>
        <dbReference type="EMBL" id="RKD20084.1"/>
    </source>
</evidence>
<keyword evidence="6 9" id="KW-0413">Isomerase</keyword>
<keyword evidence="10" id="KW-1185">Reference proteome</keyword>
<keyword evidence="5" id="KW-0238">DNA-binding</keyword>
<sequence length="356" mass="41058">MTRLENKLAKIGTDAKVTAKAAGLRYIEDRTKGYYRKKAGKGFRYEDYEGKPVKDEALLERFRKLVIPPAYQDVWIAPYPNNHLQFTGYDVKGRKQYRYHADWNAIRNQAKFFRLRNFANCLPKIRQQIEKDLNLKGLPIRKVLALVVKLIELTHIRIGNESYSKLYGSFGLSTLKDKHVKFKGATVKFSFKGKKGVYHDIELQSRKLATLVKKCQEIPGKELFQYYDDEGNHHSIGSGDVNNYLKEITGEDYTAKDFRTWAGSVHALCAFKDIALAENETKLKKQIASVIDDVAKKLGNTRTVCKKYYIHPSVIDAYQNGKIQKYKVRESNKNSLSVEERLLVKILDNEKFAEML</sequence>